<dbReference type="PANTHER" id="PTHR43132">
    <property type="entry name" value="ARSENICAL RESISTANCE OPERON REPRESSOR ARSR-RELATED"/>
    <property type="match status" value="1"/>
</dbReference>
<evidence type="ECO:0000256" key="1">
    <source>
        <dbReference type="ARBA" id="ARBA00023015"/>
    </source>
</evidence>
<dbReference type="EMBL" id="DSIY01000183">
    <property type="protein sequence ID" value="HEG91278.1"/>
    <property type="molecule type" value="Genomic_DNA"/>
</dbReference>
<evidence type="ECO:0000313" key="5">
    <source>
        <dbReference type="EMBL" id="HEG91278.1"/>
    </source>
</evidence>
<protein>
    <submittedName>
        <fullName evidence="5">Transcriptional regulator</fullName>
    </submittedName>
</protein>
<reference evidence="5" key="1">
    <citation type="journal article" date="2020" name="mSystems">
        <title>Genome- and Community-Level Interaction Insights into Carbon Utilization and Element Cycling Functions of Hydrothermarchaeota in Hydrothermal Sediment.</title>
        <authorList>
            <person name="Zhou Z."/>
            <person name="Liu Y."/>
            <person name="Xu W."/>
            <person name="Pan J."/>
            <person name="Luo Z.H."/>
            <person name="Li M."/>
        </authorList>
    </citation>
    <scope>NUCLEOTIDE SEQUENCE [LARGE SCALE GENOMIC DNA]</scope>
    <source>
        <strain evidence="5">SpSt-210</strain>
    </source>
</reference>
<name>A0A831THU7_9BACT</name>
<dbReference type="GO" id="GO:0003677">
    <property type="term" value="F:DNA binding"/>
    <property type="evidence" value="ECO:0007669"/>
    <property type="project" value="UniProtKB-KW"/>
</dbReference>
<dbReference type="PRINTS" id="PR00778">
    <property type="entry name" value="HTHARSR"/>
</dbReference>
<gene>
    <name evidence="5" type="ORF">ENP34_07540</name>
</gene>
<accession>A0A831THU7</accession>
<dbReference type="InterPro" id="IPR036388">
    <property type="entry name" value="WH-like_DNA-bd_sf"/>
</dbReference>
<dbReference type="SMART" id="SM00418">
    <property type="entry name" value="HTH_ARSR"/>
    <property type="match status" value="1"/>
</dbReference>
<proteinExistence type="predicted"/>
<evidence type="ECO:0000256" key="2">
    <source>
        <dbReference type="ARBA" id="ARBA00023125"/>
    </source>
</evidence>
<dbReference type="InterPro" id="IPR011991">
    <property type="entry name" value="ArsR-like_HTH"/>
</dbReference>
<dbReference type="Gene3D" id="1.10.10.10">
    <property type="entry name" value="Winged helix-like DNA-binding domain superfamily/Winged helix DNA-binding domain"/>
    <property type="match status" value="1"/>
</dbReference>
<organism evidence="5">
    <name type="scientific">Thermorudis peleae</name>
    <dbReference type="NCBI Taxonomy" id="1382356"/>
    <lineage>
        <taxon>Bacteria</taxon>
        <taxon>Pseudomonadati</taxon>
        <taxon>Thermomicrobiota</taxon>
        <taxon>Thermomicrobia</taxon>
        <taxon>Thermomicrobia incertae sedis</taxon>
        <taxon>Thermorudis</taxon>
    </lineage>
</organism>
<dbReference type="SUPFAM" id="SSF46785">
    <property type="entry name" value="Winged helix' DNA-binding domain"/>
    <property type="match status" value="1"/>
</dbReference>
<keyword evidence="2" id="KW-0238">DNA-binding</keyword>
<dbReference type="CDD" id="cd00090">
    <property type="entry name" value="HTH_ARSR"/>
    <property type="match status" value="1"/>
</dbReference>
<feature type="domain" description="HTH arsR-type" evidence="4">
    <location>
        <begin position="6"/>
        <end position="106"/>
    </location>
</feature>
<evidence type="ECO:0000256" key="3">
    <source>
        <dbReference type="ARBA" id="ARBA00023163"/>
    </source>
</evidence>
<dbReference type="Pfam" id="PF01022">
    <property type="entry name" value="HTH_5"/>
    <property type="match status" value="1"/>
</dbReference>
<dbReference type="InterPro" id="IPR001845">
    <property type="entry name" value="HTH_ArsR_DNA-bd_dom"/>
</dbReference>
<dbReference type="InterPro" id="IPR036390">
    <property type="entry name" value="WH_DNA-bd_sf"/>
</dbReference>
<dbReference type="NCBIfam" id="NF033788">
    <property type="entry name" value="HTH_metalloreg"/>
    <property type="match status" value="1"/>
</dbReference>
<evidence type="ECO:0000259" key="4">
    <source>
        <dbReference type="PROSITE" id="PS50987"/>
    </source>
</evidence>
<dbReference type="InterPro" id="IPR051011">
    <property type="entry name" value="Metal_resp_trans_reg"/>
</dbReference>
<keyword evidence="3" id="KW-0804">Transcription</keyword>
<comment type="caution">
    <text evidence="5">The sequence shown here is derived from an EMBL/GenBank/DDBJ whole genome shotgun (WGS) entry which is preliminary data.</text>
</comment>
<keyword evidence="1" id="KW-0805">Transcription regulation</keyword>
<dbReference type="PROSITE" id="PS50987">
    <property type="entry name" value="HTH_ARSR_2"/>
    <property type="match status" value="1"/>
</dbReference>
<dbReference type="AlphaFoldDB" id="A0A831THU7"/>
<sequence>MIDLERKRELYRLQAELCQTLADPTRLELLELLGEGPRPVKELVRATGQRQAKISQHLAVMRQRGIVVAERVGTEMHYSLADPRILDACHVTRQMLVDRLRRQHALAQVVQGE</sequence>
<dbReference type="GO" id="GO:0003700">
    <property type="term" value="F:DNA-binding transcription factor activity"/>
    <property type="evidence" value="ECO:0007669"/>
    <property type="project" value="InterPro"/>
</dbReference>
<dbReference type="PANTHER" id="PTHR43132:SF2">
    <property type="entry name" value="ARSENICAL RESISTANCE OPERON REPRESSOR ARSR-RELATED"/>
    <property type="match status" value="1"/>
</dbReference>